<organism evidence="2 3">
    <name type="scientific">Piscinibacter gummiphilus</name>
    <dbReference type="NCBI Taxonomy" id="946333"/>
    <lineage>
        <taxon>Bacteria</taxon>
        <taxon>Pseudomonadati</taxon>
        <taxon>Pseudomonadota</taxon>
        <taxon>Betaproteobacteria</taxon>
        <taxon>Burkholderiales</taxon>
        <taxon>Sphaerotilaceae</taxon>
        <taxon>Piscinibacter</taxon>
    </lineage>
</organism>
<gene>
    <name evidence="2" type="ORF">RXV79_18815</name>
</gene>
<dbReference type="EC" id="2.-.-.-" evidence="2"/>
<keyword evidence="3" id="KW-1185">Reference proteome</keyword>
<dbReference type="InterPro" id="IPR000182">
    <property type="entry name" value="GNAT_dom"/>
</dbReference>
<reference evidence="2 3" key="1">
    <citation type="submission" date="2023-10" db="EMBL/GenBank/DDBJ databases">
        <title>Bacteria for the degradation of biodegradable plastic PBAT(Polybutylene adipate terephthalate).</title>
        <authorList>
            <person name="Weon H.-Y."/>
            <person name="Yeon J."/>
        </authorList>
    </citation>
    <scope>NUCLEOTIDE SEQUENCE [LARGE SCALE GENOMIC DNA]</scope>
    <source>
        <strain evidence="2 3">SBD 7-3</strain>
    </source>
</reference>
<evidence type="ECO:0000313" key="3">
    <source>
        <dbReference type="Proteomes" id="UP001303946"/>
    </source>
</evidence>
<dbReference type="InterPro" id="IPR016181">
    <property type="entry name" value="Acyl_CoA_acyltransferase"/>
</dbReference>
<protein>
    <submittedName>
        <fullName evidence="2">GNAT family protein</fullName>
        <ecNumber evidence="2">2.-.-.-</ecNumber>
    </submittedName>
</protein>
<dbReference type="GO" id="GO:0016740">
    <property type="term" value="F:transferase activity"/>
    <property type="evidence" value="ECO:0007669"/>
    <property type="project" value="UniProtKB-KW"/>
</dbReference>
<evidence type="ECO:0000313" key="2">
    <source>
        <dbReference type="EMBL" id="WOB06966.1"/>
    </source>
</evidence>
<dbReference type="PROSITE" id="PS51186">
    <property type="entry name" value="GNAT"/>
    <property type="match status" value="1"/>
</dbReference>
<accession>A0ABZ0CR32</accession>
<evidence type="ECO:0000259" key="1">
    <source>
        <dbReference type="PROSITE" id="PS51186"/>
    </source>
</evidence>
<sequence length="173" mass="20029">MNVSVREMRLEEVESVINYFHGAAPEHLELLGVDPTRLPSKAQWKQLYEHDYSQPRERRKSLLVLWQADGRDIGFSSVDKIKFGEEAYMHLHVFESQSRKAGYGAMCVRQSVAIYFQLLKIKRLLCEPNAFNVAPNRTLQKAGFRYVKTHMTVPGPLNFHQAVTQWAIEQPLQ</sequence>
<proteinExistence type="predicted"/>
<keyword evidence="2" id="KW-0808">Transferase</keyword>
<dbReference type="Proteomes" id="UP001303946">
    <property type="component" value="Chromosome"/>
</dbReference>
<dbReference type="EMBL" id="CP136336">
    <property type="protein sequence ID" value="WOB06966.1"/>
    <property type="molecule type" value="Genomic_DNA"/>
</dbReference>
<dbReference type="SUPFAM" id="SSF55729">
    <property type="entry name" value="Acyl-CoA N-acyltransferases (Nat)"/>
    <property type="match status" value="1"/>
</dbReference>
<name>A0ABZ0CR32_9BURK</name>
<feature type="domain" description="N-acetyltransferase" evidence="1">
    <location>
        <begin position="3"/>
        <end position="173"/>
    </location>
</feature>
<dbReference type="RefSeq" id="WP_316699620.1">
    <property type="nucleotide sequence ID" value="NZ_CP136336.1"/>
</dbReference>
<dbReference type="Gene3D" id="3.40.630.30">
    <property type="match status" value="1"/>
</dbReference>
<dbReference type="Pfam" id="PF13302">
    <property type="entry name" value="Acetyltransf_3"/>
    <property type="match status" value="1"/>
</dbReference>